<accession>A0A840RL73</accession>
<evidence type="ECO:0000313" key="9">
    <source>
        <dbReference type="EMBL" id="MBB5192943.1"/>
    </source>
</evidence>
<dbReference type="InterPro" id="IPR052205">
    <property type="entry name" value="FliO/MopB"/>
</dbReference>
<dbReference type="Pfam" id="PF04347">
    <property type="entry name" value="FliO"/>
    <property type="match status" value="1"/>
</dbReference>
<name>A0A840RL73_9NEIS</name>
<evidence type="ECO:0000256" key="5">
    <source>
        <dbReference type="ARBA" id="ARBA00023143"/>
    </source>
</evidence>
<keyword evidence="1 7" id="KW-1003">Cell membrane</keyword>
<reference evidence="9 10" key="1">
    <citation type="submission" date="2020-08" db="EMBL/GenBank/DDBJ databases">
        <title>Genomic Encyclopedia of Type Strains, Phase IV (KMG-IV): sequencing the most valuable type-strain genomes for metagenomic binning, comparative biology and taxonomic classification.</title>
        <authorList>
            <person name="Goeker M."/>
        </authorList>
    </citation>
    <scope>NUCLEOTIDE SEQUENCE [LARGE SCALE GENOMIC DNA]</scope>
    <source>
        <strain evidence="9 10">DSM 18233</strain>
    </source>
</reference>
<evidence type="ECO:0000256" key="1">
    <source>
        <dbReference type="ARBA" id="ARBA00022475"/>
    </source>
</evidence>
<comment type="subcellular location">
    <subcellularLocation>
        <location evidence="7">Cell membrane</location>
    </subcellularLocation>
    <subcellularLocation>
        <location evidence="7">Bacterial flagellum basal body</location>
    </subcellularLocation>
</comment>
<keyword evidence="2 7" id="KW-0812">Transmembrane</keyword>
<dbReference type="InterPro" id="IPR022781">
    <property type="entry name" value="Flagellar_biosynth_FliO"/>
</dbReference>
<keyword evidence="4 7" id="KW-0472">Membrane</keyword>
<keyword evidence="8" id="KW-0732">Signal</keyword>
<evidence type="ECO:0000256" key="4">
    <source>
        <dbReference type="ARBA" id="ARBA00023136"/>
    </source>
</evidence>
<dbReference type="Proteomes" id="UP000543030">
    <property type="component" value="Unassembled WGS sequence"/>
</dbReference>
<keyword evidence="3 7" id="KW-1133">Transmembrane helix</keyword>
<comment type="caution">
    <text evidence="9">The sequence shown here is derived from an EMBL/GenBank/DDBJ whole genome shotgun (WGS) entry which is preliminary data.</text>
</comment>
<keyword evidence="9" id="KW-0966">Cell projection</keyword>
<dbReference type="PANTHER" id="PTHR38766">
    <property type="entry name" value="FLAGELLAR PROTEIN FLIO"/>
    <property type="match status" value="1"/>
</dbReference>
<evidence type="ECO:0000256" key="3">
    <source>
        <dbReference type="ARBA" id="ARBA00022989"/>
    </source>
</evidence>
<dbReference type="EMBL" id="JACHHN010000008">
    <property type="protein sequence ID" value="MBB5192943.1"/>
    <property type="molecule type" value="Genomic_DNA"/>
</dbReference>
<gene>
    <name evidence="9" type="ORF">HNQ50_003697</name>
</gene>
<organism evidence="9 10">
    <name type="scientific">Silvimonas terrae</name>
    <dbReference type="NCBI Taxonomy" id="300266"/>
    <lineage>
        <taxon>Bacteria</taxon>
        <taxon>Pseudomonadati</taxon>
        <taxon>Pseudomonadota</taxon>
        <taxon>Betaproteobacteria</taxon>
        <taxon>Neisseriales</taxon>
        <taxon>Chitinibacteraceae</taxon>
        <taxon>Silvimonas</taxon>
    </lineage>
</organism>
<keyword evidence="9" id="KW-0282">Flagellum</keyword>
<evidence type="ECO:0000256" key="7">
    <source>
        <dbReference type="RuleBase" id="RU362064"/>
    </source>
</evidence>
<dbReference type="AlphaFoldDB" id="A0A840RL73"/>
<dbReference type="PANTHER" id="PTHR38766:SF1">
    <property type="entry name" value="FLAGELLAR PROTEIN FLIO"/>
    <property type="match status" value="1"/>
</dbReference>
<dbReference type="RefSeq" id="WP_246428775.1">
    <property type="nucleotide sequence ID" value="NZ_JACHHN010000008.1"/>
</dbReference>
<evidence type="ECO:0000256" key="2">
    <source>
        <dbReference type="ARBA" id="ARBA00022692"/>
    </source>
</evidence>
<sequence length="148" mass="15434">MWSRRFALGVLLMNSAASALAAASSPQSAIVPAATSAGSFAQLAQVVIALVFVLGLIFVSAMLMRRFSLLPGMAAGNRLRVVSGAMVGPKERVVIVELDDTWLVVGVTPQNVNLLHTQPRPADAPAPPAPPQFASKLAQILAGKRPQA</sequence>
<dbReference type="GO" id="GO:0044781">
    <property type="term" value="P:bacterial-type flagellum organization"/>
    <property type="evidence" value="ECO:0007669"/>
    <property type="project" value="UniProtKB-UniRule"/>
</dbReference>
<keyword evidence="5 7" id="KW-0975">Bacterial flagellum</keyword>
<proteinExistence type="inferred from homology"/>
<dbReference type="NCBIfam" id="TIGR03500">
    <property type="entry name" value="FliO_TIGR"/>
    <property type="match status" value="1"/>
</dbReference>
<keyword evidence="10" id="KW-1185">Reference proteome</keyword>
<dbReference type="GO" id="GO:0009425">
    <property type="term" value="C:bacterial-type flagellum basal body"/>
    <property type="evidence" value="ECO:0007669"/>
    <property type="project" value="UniProtKB-SubCell"/>
</dbReference>
<feature type="chain" id="PRO_5032444517" description="Flagellar protein" evidence="8">
    <location>
        <begin position="22"/>
        <end position="148"/>
    </location>
</feature>
<evidence type="ECO:0000256" key="8">
    <source>
        <dbReference type="SAM" id="SignalP"/>
    </source>
</evidence>
<keyword evidence="9" id="KW-0969">Cilium</keyword>
<evidence type="ECO:0000313" key="10">
    <source>
        <dbReference type="Proteomes" id="UP000543030"/>
    </source>
</evidence>
<feature type="transmembrane region" description="Helical" evidence="7">
    <location>
        <begin position="45"/>
        <end position="64"/>
    </location>
</feature>
<dbReference type="GO" id="GO:0005886">
    <property type="term" value="C:plasma membrane"/>
    <property type="evidence" value="ECO:0007669"/>
    <property type="project" value="UniProtKB-SubCell"/>
</dbReference>
<evidence type="ECO:0000256" key="6">
    <source>
        <dbReference type="ARBA" id="ARBA00037937"/>
    </source>
</evidence>
<protein>
    <recommendedName>
        <fullName evidence="7">Flagellar protein</fullName>
    </recommendedName>
</protein>
<comment type="similarity">
    <text evidence="6 7">Belongs to the FliO/MopB family.</text>
</comment>
<feature type="signal peptide" evidence="8">
    <location>
        <begin position="1"/>
        <end position="21"/>
    </location>
</feature>